<dbReference type="InterPro" id="IPR017520">
    <property type="entry name" value="CHP03086"/>
</dbReference>
<dbReference type="InterPro" id="IPR024344">
    <property type="entry name" value="MDMPI_metal-binding"/>
</dbReference>
<proteinExistence type="predicted"/>
<comment type="caution">
    <text evidence="2">The sequence shown here is derived from an EMBL/GenBank/DDBJ whole genome shotgun (WGS) entry which is preliminary data.</text>
</comment>
<dbReference type="AlphaFoldDB" id="A0A502D5V2"/>
<evidence type="ECO:0000259" key="1">
    <source>
        <dbReference type="Pfam" id="PF11716"/>
    </source>
</evidence>
<dbReference type="SUPFAM" id="SSF109854">
    <property type="entry name" value="DinB/YfiT-like putative metalloenzymes"/>
    <property type="match status" value="1"/>
</dbReference>
<name>A0A502D5V2_9MICO</name>
<gene>
    <name evidence="2" type="ORF">EAH86_03085</name>
</gene>
<protein>
    <submittedName>
        <fullName evidence="2">TIGR03086 family protein</fullName>
    </submittedName>
</protein>
<dbReference type="RefSeq" id="WP_140737114.1">
    <property type="nucleotide sequence ID" value="NZ_RCZM01000001.1"/>
</dbReference>
<keyword evidence="3" id="KW-1185">Reference proteome</keyword>
<accession>A0A502D5V2</accession>
<evidence type="ECO:0000313" key="2">
    <source>
        <dbReference type="EMBL" id="TPG19466.1"/>
    </source>
</evidence>
<dbReference type="OrthoDB" id="5185819at2"/>
<dbReference type="EMBL" id="RCZM01000001">
    <property type="protein sequence ID" value="TPG19466.1"/>
    <property type="molecule type" value="Genomic_DNA"/>
</dbReference>
<dbReference type="InterPro" id="IPR017517">
    <property type="entry name" value="Maleyloyr_isom"/>
</dbReference>
<sequence length="195" mass="21095">MPTATGQIRPPSAVELLERAIAYTRASLVQVTEADLDRPTPCQGWRLRDLLGHMDDSLEAMAAAAQATSLSLVPTEAPSEGADLLDSICLRARGLLSHWHPERDGAVELGELSLPRELLGAVGALEITLHGWDVAEAIGRPRSIPSGLAMDLWSVARDHVTEADRPFRFGPPVEVSDWATPATQLLAHTGRSTRW</sequence>
<dbReference type="NCBIfam" id="TIGR03083">
    <property type="entry name" value="maleylpyruvate isomerase family mycothiol-dependent enzyme"/>
    <property type="match status" value="1"/>
</dbReference>
<dbReference type="GO" id="GO:0046872">
    <property type="term" value="F:metal ion binding"/>
    <property type="evidence" value="ECO:0007669"/>
    <property type="project" value="InterPro"/>
</dbReference>
<evidence type="ECO:0000313" key="3">
    <source>
        <dbReference type="Proteomes" id="UP000317722"/>
    </source>
</evidence>
<dbReference type="NCBIfam" id="TIGR03086">
    <property type="entry name" value="TIGR03086 family metal-binding protein"/>
    <property type="match status" value="1"/>
</dbReference>
<dbReference type="Gene3D" id="1.20.120.450">
    <property type="entry name" value="dinb family like domain"/>
    <property type="match status" value="1"/>
</dbReference>
<dbReference type="InterPro" id="IPR034660">
    <property type="entry name" value="DinB/YfiT-like"/>
</dbReference>
<feature type="domain" description="Mycothiol-dependent maleylpyruvate isomerase metal-binding" evidence="1">
    <location>
        <begin position="18"/>
        <end position="135"/>
    </location>
</feature>
<reference evidence="2 3" key="1">
    <citation type="journal article" date="2019" name="Environ. Microbiol.">
        <title>Species interactions and distinct microbial communities in high Arctic permafrost affected cryosols are associated with the CH4 and CO2 gas fluxes.</title>
        <authorList>
            <person name="Altshuler I."/>
            <person name="Hamel J."/>
            <person name="Turney S."/>
            <person name="Magnuson E."/>
            <person name="Levesque R."/>
            <person name="Greer C."/>
            <person name="Whyte L.G."/>
        </authorList>
    </citation>
    <scope>NUCLEOTIDE SEQUENCE [LARGE SCALE GENOMIC DNA]</scope>
    <source>
        <strain evidence="2 3">S9.3A</strain>
    </source>
</reference>
<organism evidence="2 3">
    <name type="scientific">Pedococcus bigeumensis</name>
    <dbReference type="NCBI Taxonomy" id="433644"/>
    <lineage>
        <taxon>Bacteria</taxon>
        <taxon>Bacillati</taxon>
        <taxon>Actinomycetota</taxon>
        <taxon>Actinomycetes</taxon>
        <taxon>Micrococcales</taxon>
        <taxon>Intrasporangiaceae</taxon>
        <taxon>Pedococcus</taxon>
    </lineage>
</organism>
<dbReference type="Proteomes" id="UP000317722">
    <property type="component" value="Unassembled WGS sequence"/>
</dbReference>
<dbReference type="Pfam" id="PF11716">
    <property type="entry name" value="MDMPI_N"/>
    <property type="match status" value="1"/>
</dbReference>